<proteinExistence type="predicted"/>
<dbReference type="Gene3D" id="3.40.50.300">
    <property type="entry name" value="P-loop containing nucleotide triphosphate hydrolases"/>
    <property type="match status" value="1"/>
</dbReference>
<gene>
    <name evidence="2" type="ORF">A6302_02610</name>
</gene>
<dbReference type="PANTHER" id="PTHR34301:SF8">
    <property type="entry name" value="ATPASE DOMAIN-CONTAINING PROTEIN"/>
    <property type="match status" value="1"/>
</dbReference>
<evidence type="ECO:0000313" key="3">
    <source>
        <dbReference type="Proteomes" id="UP000094622"/>
    </source>
</evidence>
<protein>
    <recommendedName>
        <fullName evidence="1">AAA+ ATPase domain-containing protein</fullName>
    </recommendedName>
</protein>
<dbReference type="Proteomes" id="UP000094622">
    <property type="component" value="Unassembled WGS sequence"/>
</dbReference>
<comment type="caution">
    <text evidence="2">The sequence shown here is derived from an EMBL/GenBank/DDBJ whole genome shotgun (WGS) entry which is preliminary data.</text>
</comment>
<organism evidence="2 3">
    <name type="scientific">Methylobrevis pamukkalensis</name>
    <dbReference type="NCBI Taxonomy" id="1439726"/>
    <lineage>
        <taxon>Bacteria</taxon>
        <taxon>Pseudomonadati</taxon>
        <taxon>Pseudomonadota</taxon>
        <taxon>Alphaproteobacteria</taxon>
        <taxon>Hyphomicrobiales</taxon>
        <taxon>Pleomorphomonadaceae</taxon>
        <taxon>Methylobrevis</taxon>
    </lineage>
</organism>
<name>A0A1E3H185_9HYPH</name>
<dbReference type="RefSeq" id="WP_245294038.1">
    <property type="nucleotide sequence ID" value="NZ_MCRJ01000063.1"/>
</dbReference>
<feature type="domain" description="AAA+ ATPase" evidence="1">
    <location>
        <begin position="41"/>
        <end position="218"/>
    </location>
</feature>
<sequence length="292" mass="31706">MDPVKNPFVPGAGTPPPELAGRDALLKQAQVALARMKRGTPAKSMILVGLRGVGKTVLLVRIKEDAEQAGFKVLMTEAHEGKSLAALLIPQLRSLLYALDIIANAKEKVRRGLRVLRSFIGSIKITHSDIEYEIGVDPEVGVADSGDFEADLAALFVAVGEAARAGETAVVLLIDELQYLNEKEFGALIMAVHRINQERLPLILIAAGLPQILALAGNSKSYAERLFDFPRVEALAPEAARQALVEPVEPYDVTFSPAALDRLLAVTERYPYFLQQWGYEAWNVSEGPEIGS</sequence>
<keyword evidence="3" id="KW-1185">Reference proteome</keyword>
<dbReference type="InterPro" id="IPR027417">
    <property type="entry name" value="P-loop_NTPase"/>
</dbReference>
<dbReference type="SMART" id="SM00382">
    <property type="entry name" value="AAA"/>
    <property type="match status" value="1"/>
</dbReference>
<dbReference type="Pfam" id="PF13191">
    <property type="entry name" value="AAA_16"/>
    <property type="match status" value="1"/>
</dbReference>
<dbReference type="AlphaFoldDB" id="A0A1E3H185"/>
<accession>A0A1E3H185</accession>
<evidence type="ECO:0000259" key="1">
    <source>
        <dbReference type="SMART" id="SM00382"/>
    </source>
</evidence>
<dbReference type="InterPro" id="IPR041664">
    <property type="entry name" value="AAA_16"/>
</dbReference>
<dbReference type="PANTHER" id="PTHR34301">
    <property type="entry name" value="DNA-BINDING PROTEIN-RELATED"/>
    <property type="match status" value="1"/>
</dbReference>
<dbReference type="SUPFAM" id="SSF52540">
    <property type="entry name" value="P-loop containing nucleoside triphosphate hydrolases"/>
    <property type="match status" value="1"/>
</dbReference>
<dbReference type="InterPro" id="IPR003593">
    <property type="entry name" value="AAA+_ATPase"/>
</dbReference>
<evidence type="ECO:0000313" key="2">
    <source>
        <dbReference type="EMBL" id="ODN70070.1"/>
    </source>
</evidence>
<dbReference type="PATRIC" id="fig|1439726.3.peg.2749"/>
<dbReference type="EMBL" id="MCRJ01000063">
    <property type="protein sequence ID" value="ODN70070.1"/>
    <property type="molecule type" value="Genomic_DNA"/>
</dbReference>
<reference evidence="2 3" key="1">
    <citation type="submission" date="2016-07" db="EMBL/GenBank/DDBJ databases">
        <title>Draft Genome Sequence of Methylobrevis pamukkalensis PK2.</title>
        <authorList>
            <person name="Vasilenko O.V."/>
            <person name="Doronina N.V."/>
            <person name="Shmareva M.N."/>
            <person name="Tarlachkov S.V."/>
            <person name="Mustakhimov I."/>
            <person name="Trotsenko Y.A."/>
        </authorList>
    </citation>
    <scope>NUCLEOTIDE SEQUENCE [LARGE SCALE GENOMIC DNA]</scope>
    <source>
        <strain evidence="2 3">PK2</strain>
    </source>
</reference>